<feature type="compositionally biased region" description="Basic and acidic residues" evidence="3">
    <location>
        <begin position="50"/>
        <end position="60"/>
    </location>
</feature>
<dbReference type="InterPro" id="IPR051257">
    <property type="entry name" value="Diverse_CBS-Domain"/>
</dbReference>
<name>A0ABY9X8K6_9BACT</name>
<feature type="region of interest" description="Disordered" evidence="3">
    <location>
        <begin position="195"/>
        <end position="234"/>
    </location>
</feature>
<reference evidence="5 6" key="1">
    <citation type="submission" date="2019-08" db="EMBL/GenBank/DDBJ databases">
        <title>Archangium and Cystobacter genomes.</title>
        <authorList>
            <person name="Chen I.-C.K."/>
            <person name="Wielgoss S."/>
        </authorList>
    </citation>
    <scope>NUCLEOTIDE SEQUENCE [LARGE SCALE GENOMIC DNA]</scope>
    <source>
        <strain evidence="5 6">Cbm 6</strain>
    </source>
</reference>
<dbReference type="PANTHER" id="PTHR43080:SF2">
    <property type="entry name" value="CBS DOMAIN-CONTAINING PROTEIN"/>
    <property type="match status" value="1"/>
</dbReference>
<dbReference type="InterPro" id="IPR046342">
    <property type="entry name" value="CBS_dom_sf"/>
</dbReference>
<evidence type="ECO:0000313" key="6">
    <source>
        <dbReference type="Proteomes" id="UP001611383"/>
    </source>
</evidence>
<protein>
    <submittedName>
        <fullName evidence="5">CBS domain-containing protein</fullName>
    </submittedName>
</protein>
<dbReference type="Proteomes" id="UP001611383">
    <property type="component" value="Chromosome"/>
</dbReference>
<evidence type="ECO:0000256" key="2">
    <source>
        <dbReference type="PROSITE-ProRule" id="PRU00703"/>
    </source>
</evidence>
<dbReference type="EMBL" id="CP043494">
    <property type="protein sequence ID" value="WNG51731.1"/>
    <property type="molecule type" value="Genomic_DNA"/>
</dbReference>
<dbReference type="SMART" id="SM00116">
    <property type="entry name" value="CBS"/>
    <property type="match status" value="2"/>
</dbReference>
<gene>
    <name evidence="5" type="ORF">F0U60_52200</name>
</gene>
<dbReference type="RefSeq" id="WP_395812021.1">
    <property type="nucleotide sequence ID" value="NZ_CP043494.1"/>
</dbReference>
<feature type="compositionally biased region" description="Basic and acidic residues" evidence="3">
    <location>
        <begin position="225"/>
        <end position="234"/>
    </location>
</feature>
<feature type="compositionally biased region" description="Basic and acidic residues" evidence="3">
    <location>
        <begin position="195"/>
        <end position="204"/>
    </location>
</feature>
<dbReference type="Pfam" id="PF00571">
    <property type="entry name" value="CBS"/>
    <property type="match status" value="2"/>
</dbReference>
<evidence type="ECO:0000256" key="3">
    <source>
        <dbReference type="SAM" id="MobiDB-lite"/>
    </source>
</evidence>
<sequence length="386" mass="43952">MAQKHTEDSRSNGIPNGMPNAGERERERRAAEAPPGSRERSESDVTGWSTERDEPPEVRQGRFHRAAQLRMAQPRTEEGGPPPQDDTRDDVGPQRRHRLFGRSRSAERPAHSASQGPYGRDDRAVDNAAGLGTGPLMGEQDRYHSLDADKPHREYRPWERTGSGPQRFVDEERGVRGGERVPRETRGGYEQRLHEEREWEDRPGQRGGTGEVYSGLVGMGQPVTSRDETQRRGRWKREPLTAREIMTRHVKGVHLDSSLREVARVMKEEDCGIVPVVDERERLRGVLTDRDLVIRTLAEGRPPDNMVARDIMTDDVEAVTPDEDIHSIIALMGRRQVRRVPVVERDDRLAGIISMADIATRADYDEELQEALDRISARRSFWSRLY</sequence>
<evidence type="ECO:0000313" key="5">
    <source>
        <dbReference type="EMBL" id="WNG51731.1"/>
    </source>
</evidence>
<dbReference type="Gene3D" id="3.10.580.10">
    <property type="entry name" value="CBS-domain"/>
    <property type="match status" value="1"/>
</dbReference>
<dbReference type="InterPro" id="IPR000644">
    <property type="entry name" value="CBS_dom"/>
</dbReference>
<dbReference type="SUPFAM" id="SSF54631">
    <property type="entry name" value="CBS-domain pair"/>
    <property type="match status" value="1"/>
</dbReference>
<feature type="domain" description="CBS" evidence="4">
    <location>
        <begin position="312"/>
        <end position="368"/>
    </location>
</feature>
<feature type="compositionally biased region" description="Basic and acidic residues" evidence="3">
    <location>
        <begin position="22"/>
        <end position="43"/>
    </location>
</feature>
<evidence type="ECO:0000259" key="4">
    <source>
        <dbReference type="PROSITE" id="PS51371"/>
    </source>
</evidence>
<dbReference type="PROSITE" id="PS51371">
    <property type="entry name" value="CBS"/>
    <property type="match status" value="2"/>
</dbReference>
<feature type="compositionally biased region" description="Basic and acidic residues" evidence="3">
    <location>
        <begin position="139"/>
        <end position="159"/>
    </location>
</feature>
<accession>A0ABY9X8K6</accession>
<feature type="domain" description="CBS" evidence="4">
    <location>
        <begin position="246"/>
        <end position="303"/>
    </location>
</feature>
<feature type="region of interest" description="Disordered" evidence="3">
    <location>
        <begin position="1"/>
        <end position="169"/>
    </location>
</feature>
<keyword evidence="1 2" id="KW-0129">CBS domain</keyword>
<proteinExistence type="predicted"/>
<dbReference type="PANTHER" id="PTHR43080">
    <property type="entry name" value="CBS DOMAIN-CONTAINING PROTEIN CBSX3, MITOCHONDRIAL"/>
    <property type="match status" value="1"/>
</dbReference>
<feature type="compositionally biased region" description="Basic and acidic residues" evidence="3">
    <location>
        <begin position="1"/>
        <end position="10"/>
    </location>
</feature>
<evidence type="ECO:0000256" key="1">
    <source>
        <dbReference type="ARBA" id="ARBA00023122"/>
    </source>
</evidence>
<keyword evidence="6" id="KW-1185">Reference proteome</keyword>
<organism evidence="5 6">
    <name type="scientific">Archangium minus</name>
    <dbReference type="NCBI Taxonomy" id="83450"/>
    <lineage>
        <taxon>Bacteria</taxon>
        <taxon>Pseudomonadati</taxon>
        <taxon>Myxococcota</taxon>
        <taxon>Myxococcia</taxon>
        <taxon>Myxococcales</taxon>
        <taxon>Cystobacterineae</taxon>
        <taxon>Archangiaceae</taxon>
        <taxon>Archangium</taxon>
    </lineage>
</organism>